<proteinExistence type="inferred from homology"/>
<dbReference type="GO" id="GO:0098609">
    <property type="term" value="P:cell-cell adhesion"/>
    <property type="evidence" value="ECO:0007669"/>
    <property type="project" value="TreeGrafter"/>
</dbReference>
<dbReference type="AlphaFoldDB" id="A0A653DHC4"/>
<evidence type="ECO:0000313" key="9">
    <source>
        <dbReference type="Proteomes" id="UP000410492"/>
    </source>
</evidence>
<evidence type="ECO:0000256" key="4">
    <source>
        <dbReference type="ARBA" id="ARBA00022490"/>
    </source>
</evidence>
<dbReference type="FunFam" id="1.20.120.230:FF:000011">
    <property type="entry name" value="Catenin alpha 1"/>
    <property type="match status" value="1"/>
</dbReference>
<evidence type="ECO:0000256" key="1">
    <source>
        <dbReference type="ARBA" id="ARBA00004282"/>
    </source>
</evidence>
<dbReference type="Gene3D" id="1.20.120.230">
    <property type="entry name" value="Alpha-catenin/vinculin-like"/>
    <property type="match status" value="3"/>
</dbReference>
<dbReference type="GO" id="GO:0005737">
    <property type="term" value="C:cytoplasm"/>
    <property type="evidence" value="ECO:0007669"/>
    <property type="project" value="UniProtKB-SubCell"/>
</dbReference>
<feature type="compositionally biased region" description="Basic and acidic residues" evidence="7">
    <location>
        <begin position="470"/>
        <end position="482"/>
    </location>
</feature>
<evidence type="ECO:0000313" key="8">
    <source>
        <dbReference type="EMBL" id="VEN59603.1"/>
    </source>
</evidence>
<dbReference type="Proteomes" id="UP000410492">
    <property type="component" value="Unassembled WGS sequence"/>
</dbReference>
<comment type="subcellular location">
    <subcellularLocation>
        <location evidence="1">Cell junction</location>
    </subcellularLocation>
    <subcellularLocation>
        <location evidence="2">Cytoplasm</location>
    </subcellularLocation>
</comment>
<dbReference type="Pfam" id="PF01044">
    <property type="entry name" value="Vinculin"/>
    <property type="match status" value="2"/>
</dbReference>
<evidence type="ECO:0000256" key="7">
    <source>
        <dbReference type="SAM" id="MobiDB-lite"/>
    </source>
</evidence>
<name>A0A653DHC4_CALMS</name>
<dbReference type="InterPro" id="IPR006077">
    <property type="entry name" value="Vinculin/catenin"/>
</dbReference>
<dbReference type="GO" id="GO:0008013">
    <property type="term" value="F:beta-catenin binding"/>
    <property type="evidence" value="ECO:0007669"/>
    <property type="project" value="TreeGrafter"/>
</dbReference>
<reference evidence="8 9" key="1">
    <citation type="submission" date="2019-01" db="EMBL/GenBank/DDBJ databases">
        <authorList>
            <person name="Sayadi A."/>
        </authorList>
    </citation>
    <scope>NUCLEOTIDE SEQUENCE [LARGE SCALE GENOMIC DNA]</scope>
</reference>
<dbReference type="InterPro" id="IPR001033">
    <property type="entry name" value="Alpha_catenin"/>
</dbReference>
<keyword evidence="5" id="KW-0130">Cell adhesion</keyword>
<dbReference type="PANTHER" id="PTHR18914:SF9">
    <property type="entry name" value="CATENIN ALPHA"/>
    <property type="match status" value="1"/>
</dbReference>
<comment type="similarity">
    <text evidence="3">Belongs to the vinculin/alpha-catenin family.</text>
</comment>
<evidence type="ECO:0000256" key="6">
    <source>
        <dbReference type="ARBA" id="ARBA00022949"/>
    </source>
</evidence>
<dbReference type="GO" id="GO:0045296">
    <property type="term" value="F:cadherin binding"/>
    <property type="evidence" value="ECO:0007669"/>
    <property type="project" value="InterPro"/>
</dbReference>
<feature type="region of interest" description="Disordered" evidence="7">
    <location>
        <begin position="470"/>
        <end position="509"/>
    </location>
</feature>
<feature type="compositionally biased region" description="Basic and acidic residues" evidence="7">
    <location>
        <begin position="1"/>
        <end position="12"/>
    </location>
</feature>
<evidence type="ECO:0008006" key="10">
    <source>
        <dbReference type="Google" id="ProtNLM"/>
    </source>
</evidence>
<gene>
    <name evidence="8" type="ORF">CALMAC_LOCUS17563</name>
</gene>
<dbReference type="GO" id="GO:0016477">
    <property type="term" value="P:cell migration"/>
    <property type="evidence" value="ECO:0007669"/>
    <property type="project" value="TreeGrafter"/>
</dbReference>
<dbReference type="Gene3D" id="1.20.120.810">
    <property type="entry name" value="Vinculin, Vh2 four-helix bundle"/>
    <property type="match status" value="1"/>
</dbReference>
<dbReference type="EMBL" id="CAACVG010012083">
    <property type="protein sequence ID" value="VEN59603.1"/>
    <property type="molecule type" value="Genomic_DNA"/>
</dbReference>
<dbReference type="SUPFAM" id="SSF47220">
    <property type="entry name" value="alpha-catenin/vinculin-like"/>
    <property type="match status" value="3"/>
</dbReference>
<dbReference type="GO" id="GO:0051015">
    <property type="term" value="F:actin filament binding"/>
    <property type="evidence" value="ECO:0007669"/>
    <property type="project" value="InterPro"/>
</dbReference>
<feature type="region of interest" description="Disordered" evidence="7">
    <location>
        <begin position="1"/>
        <end position="21"/>
    </location>
</feature>
<protein>
    <recommendedName>
        <fullName evidence="10">Catenin alpha</fullName>
    </recommendedName>
</protein>
<keyword evidence="9" id="KW-1185">Reference proteome</keyword>
<evidence type="ECO:0000256" key="5">
    <source>
        <dbReference type="ARBA" id="ARBA00022889"/>
    </source>
</evidence>
<organism evidence="8 9">
    <name type="scientific">Callosobruchus maculatus</name>
    <name type="common">Southern cowpea weevil</name>
    <name type="synonym">Pulse bruchid</name>
    <dbReference type="NCBI Taxonomy" id="64391"/>
    <lineage>
        <taxon>Eukaryota</taxon>
        <taxon>Metazoa</taxon>
        <taxon>Ecdysozoa</taxon>
        <taxon>Arthropoda</taxon>
        <taxon>Hexapoda</taxon>
        <taxon>Insecta</taxon>
        <taxon>Pterygota</taxon>
        <taxon>Neoptera</taxon>
        <taxon>Endopterygota</taxon>
        <taxon>Coleoptera</taxon>
        <taxon>Polyphaga</taxon>
        <taxon>Cucujiformia</taxon>
        <taxon>Chrysomeloidea</taxon>
        <taxon>Chrysomelidae</taxon>
        <taxon>Bruchinae</taxon>
        <taxon>Bruchini</taxon>
        <taxon>Callosobruchus</taxon>
    </lineage>
</organism>
<dbReference type="PANTHER" id="PTHR18914">
    <property type="entry name" value="ALPHA CATENIN"/>
    <property type="match status" value="1"/>
</dbReference>
<accession>A0A653DHC4</accession>
<dbReference type="PRINTS" id="PR00805">
    <property type="entry name" value="ALPHACATENIN"/>
</dbReference>
<sequence length="509" mass="57295">MTNMGSKDRSDNLNRAIDNMSRKTRDLRRQLRKAVVDHVSDSFLDTTVPLLVLIKAAQNGNEKEVEEYAVVFAEHSNKLVEVANLVCSMSNNEDGVKMVRYAAAQIDSLCPEVINAARILAARPRSKVAQENMEAFRQSWENQVRILTEAVDDITTIDDFLAVSENHILEDVNKCVLALQEGDADILDRTASGIRGRSNRVCNVVTAEMDNYEPCIYTKRVLEAVKVLNDQVMPKFTQRVQVAVQALGSNPPKEVDENDFIDASRLVYDGVREIRRAVLMNRADEDLDPEDVELDENYTLETRSKCVDEYPDISGITTAREAMGKMPEEDKQKILQQVEFFRSEKLKFDREVAKWDDTGNDIIVLAKHMCMIMMEMTDFTRGRGPLKTTMDVINAAKKISEAGKNFLLVFRSPEGRLDSATSLIQAAKNLMNAVVLTVKASYVASTKYPRQGQVASPIVVWKMKAPEKKPLVRPEKPEEVRAKVRKGSQKKVQNPIHALSEFQSPTEAV</sequence>
<dbReference type="InterPro" id="IPR036723">
    <property type="entry name" value="Alpha-catenin/vinculin-like_sf"/>
</dbReference>
<dbReference type="FunFam" id="1.20.120.230:FF:000008">
    <property type="entry name" value="Catenin alpha 1"/>
    <property type="match status" value="1"/>
</dbReference>
<dbReference type="GO" id="GO:0005912">
    <property type="term" value="C:adherens junction"/>
    <property type="evidence" value="ECO:0007669"/>
    <property type="project" value="TreeGrafter"/>
</dbReference>
<keyword evidence="6" id="KW-0965">Cell junction</keyword>
<evidence type="ECO:0000256" key="3">
    <source>
        <dbReference type="ARBA" id="ARBA00008376"/>
    </source>
</evidence>
<dbReference type="OrthoDB" id="6376697at2759"/>
<evidence type="ECO:0000256" key="2">
    <source>
        <dbReference type="ARBA" id="ARBA00004496"/>
    </source>
</evidence>
<keyword evidence="4" id="KW-0963">Cytoplasm</keyword>
<dbReference type="GO" id="GO:0016342">
    <property type="term" value="C:catenin complex"/>
    <property type="evidence" value="ECO:0007669"/>
    <property type="project" value="TreeGrafter"/>
</dbReference>